<accession>A0A285LTX1</accession>
<dbReference type="RefSeq" id="WP_143861484.1">
    <property type="nucleotide sequence ID" value="NZ_JAMTCW010000002.1"/>
</dbReference>
<organism evidence="1 2">
    <name type="scientific">Nocardia amikacinitolerans</name>
    <dbReference type="NCBI Taxonomy" id="756689"/>
    <lineage>
        <taxon>Bacteria</taxon>
        <taxon>Bacillati</taxon>
        <taxon>Actinomycetota</taxon>
        <taxon>Actinomycetes</taxon>
        <taxon>Mycobacteriales</taxon>
        <taxon>Nocardiaceae</taxon>
        <taxon>Nocardia</taxon>
    </lineage>
</organism>
<gene>
    <name evidence="1" type="ORF">SAMN04244553_4052</name>
</gene>
<evidence type="ECO:0000313" key="2">
    <source>
        <dbReference type="Proteomes" id="UP000219565"/>
    </source>
</evidence>
<dbReference type="STRING" id="1379680.GCA_001612615_01908"/>
<proteinExistence type="predicted"/>
<evidence type="ECO:0000313" key="1">
    <source>
        <dbReference type="EMBL" id="SNY87116.1"/>
    </source>
</evidence>
<dbReference type="Proteomes" id="UP000219565">
    <property type="component" value="Unassembled WGS sequence"/>
</dbReference>
<dbReference type="AlphaFoldDB" id="A0A285LTX1"/>
<name>A0A285LTX1_9NOCA</name>
<dbReference type="EMBL" id="OBEG01000004">
    <property type="protein sequence ID" value="SNY87116.1"/>
    <property type="molecule type" value="Genomic_DNA"/>
</dbReference>
<reference evidence="1 2" key="1">
    <citation type="submission" date="2017-09" db="EMBL/GenBank/DDBJ databases">
        <authorList>
            <person name="Ehlers B."/>
            <person name="Leendertz F.H."/>
        </authorList>
    </citation>
    <scope>NUCLEOTIDE SEQUENCE [LARGE SCALE GENOMIC DNA]</scope>
    <source>
        <strain evidence="1 2">DSM 45537</strain>
    </source>
</reference>
<sequence length="76" mass="8485">MSTAAPPPAGSPSPTEPDVHLSVFLHGQRMDFVACLTAALIFVQEHQARHYVDAVSVDLDKRAFPRLPNERLYLER</sequence>
<keyword evidence="2" id="KW-1185">Reference proteome</keyword>
<protein>
    <submittedName>
        <fullName evidence="1">Uncharacterized protein</fullName>
    </submittedName>
</protein>
<dbReference type="OrthoDB" id="4558190at2"/>